<dbReference type="SUPFAM" id="SSF54001">
    <property type="entry name" value="Cysteine proteinases"/>
    <property type="match status" value="1"/>
</dbReference>
<gene>
    <name evidence="2" type="ORF">DL346_06135</name>
</gene>
<comment type="caution">
    <text evidence="2">The sequence shown here is derived from an EMBL/GenBank/DDBJ whole genome shotgun (WGS) entry which is preliminary data.</text>
</comment>
<dbReference type="SMART" id="SM00460">
    <property type="entry name" value="TGc"/>
    <property type="match status" value="1"/>
</dbReference>
<dbReference type="Gene3D" id="2.60.40.1120">
    <property type="entry name" value="Carboxypeptidase-like, regulatory domain"/>
    <property type="match status" value="1"/>
</dbReference>
<reference evidence="2 3" key="1">
    <citation type="submission" date="2018-06" db="EMBL/GenBank/DDBJ databases">
        <title>Paenibacillus montanisoli sp. nov., isolated from mountain area soil.</title>
        <authorList>
            <person name="Wu M."/>
        </authorList>
    </citation>
    <scope>NUCLEOTIDE SEQUENCE [LARGE SCALE GENOMIC DNA]</scope>
    <source>
        <strain evidence="2 3">RA17</strain>
    </source>
</reference>
<dbReference type="PANTHER" id="PTHR35532:SF5">
    <property type="entry name" value="CARBOHYDRATE-BINDING DOMAIN-CONTAINING PROTEIN"/>
    <property type="match status" value="1"/>
</dbReference>
<dbReference type="PANTHER" id="PTHR35532">
    <property type="entry name" value="SIMILAR TO POLYHYDROXYALKANOATE DEPOLYMERASE"/>
    <property type="match status" value="1"/>
</dbReference>
<dbReference type="Gene3D" id="3.10.620.30">
    <property type="match status" value="1"/>
</dbReference>
<organism evidence="2 3">
    <name type="scientific">Paenibacillus montanisoli</name>
    <dbReference type="NCBI Taxonomy" id="2081970"/>
    <lineage>
        <taxon>Bacteria</taxon>
        <taxon>Bacillati</taxon>
        <taxon>Bacillota</taxon>
        <taxon>Bacilli</taxon>
        <taxon>Bacillales</taxon>
        <taxon>Paenibacillaceae</taxon>
        <taxon>Paenibacillus</taxon>
    </lineage>
</organism>
<dbReference type="InterPro" id="IPR038765">
    <property type="entry name" value="Papain-like_cys_pep_sf"/>
</dbReference>
<evidence type="ECO:0000313" key="3">
    <source>
        <dbReference type="Proteomes" id="UP000249260"/>
    </source>
</evidence>
<evidence type="ECO:0000259" key="1">
    <source>
        <dbReference type="SMART" id="SM00460"/>
    </source>
</evidence>
<proteinExistence type="predicted"/>
<name>A0A328UAS2_9BACL</name>
<sequence>METKNAVFSLDRETQALIERKFEEKRKLAAARDASLFGVFGEPLSEEERWALKFLYAYMPLHDLADYDGSLFLSHVRQSLESRAKLPWGKLVPDHLFLHFVLPYRVNNENIEDSRGILYRELKDRVERLSMEEAILETNHWCYEKATYVGNDPRTVSPLTLIRATLGRCGEESTLAVAALRSLCIPARQCYTPRWAHSDSNHAWVEAWANGKWHFIGACEPEPALNQGWFSAPAKRAMLVNTRVSANYPGPEPVTLAHEWYTEINLLDGYAPSRTITVRVVDADGEPIPSAAVSFQVYNFAEFSPIAKMKTNERGEVRFTTGYGDLLVRAVNRGAWGELKLSASVRQLDAAEIVVDRHEQPDGVYEFDMVPPPELPVDNAVSVTAEEALRHQARMREGAAIRQRFEETFHTESQAGELAAKLGLPADRVWEMLRIARGNSGEIAAFLEERTPEYGEWPLRLLESLNKKDLTDTFRRSLDDHLIGPMMYAHSCDTETFTRYVLCPRVLFEMITPYRSTLREAVSPEAIDEFRNDPAEWAGWLTANFEVVPELAHYEGMAAPAGSIKLLKGDRLSRDILFVAGCRSFGIAARLHPSERKPQYRNAQGDWLDAQINDGLPIAKQTVTGQLKLLPDPAAPADQAASAYYRNFTLAKLAEGSYQTLHYPHGQTEVHDLTYELEPGSYRMTAGTRLQDGSVLVRFTYFNIQANRLTELVLSFRSPMAAELPLLAEADSSWTFARQDGSIFSLGDLMQGRITAAAWIEPEREPSKHLLRELGELEAEISRLGLPIMVAIGEEEAAGRLPQGTILVRDSEWHVLKQAAQPFGGDLAGMPFVIVIDEQGRIRYQSSGYKLGVGRELVQAVIRLQSR</sequence>
<feature type="domain" description="Transglutaminase-like" evidence="1">
    <location>
        <begin position="161"/>
        <end position="220"/>
    </location>
</feature>
<dbReference type="EMBL" id="QLUW01000001">
    <property type="protein sequence ID" value="RAP78025.1"/>
    <property type="molecule type" value="Genomic_DNA"/>
</dbReference>
<dbReference type="Proteomes" id="UP000249260">
    <property type="component" value="Unassembled WGS sequence"/>
</dbReference>
<accession>A0A328UAS2</accession>
<keyword evidence="3" id="KW-1185">Reference proteome</keyword>
<dbReference type="Pfam" id="PF01841">
    <property type="entry name" value="Transglut_core"/>
    <property type="match status" value="1"/>
</dbReference>
<protein>
    <submittedName>
        <fullName evidence="2">Transglutaminase domain-containing protein</fullName>
    </submittedName>
</protein>
<dbReference type="RefSeq" id="WP_112881149.1">
    <property type="nucleotide sequence ID" value="NZ_QLUW01000001.1"/>
</dbReference>
<dbReference type="AlphaFoldDB" id="A0A328UAS2"/>
<dbReference type="InterPro" id="IPR002931">
    <property type="entry name" value="Transglutaminase-like"/>
</dbReference>
<dbReference type="OrthoDB" id="9787782at2"/>
<evidence type="ECO:0000313" key="2">
    <source>
        <dbReference type="EMBL" id="RAP78025.1"/>
    </source>
</evidence>